<dbReference type="AlphaFoldDB" id="A0A9W6I278"/>
<evidence type="ECO:0000259" key="1">
    <source>
        <dbReference type="Pfam" id="PF19054"/>
    </source>
</evidence>
<sequence>MSARLERLVELAQTPRITIQVLPFSARSTPGLLGGFVIAQTQGMADTAYIESAGLLGRVTERPEDVSALTFRYEGIRAEAAPQRESVELLKEATQKWMS</sequence>
<evidence type="ECO:0000313" key="2">
    <source>
        <dbReference type="EMBL" id="GLK09605.1"/>
    </source>
</evidence>
<keyword evidence="3" id="KW-1185">Reference proteome</keyword>
<dbReference type="Proteomes" id="UP001143474">
    <property type="component" value="Unassembled WGS sequence"/>
</dbReference>
<comment type="caution">
    <text evidence="2">The sequence shown here is derived from an EMBL/GenBank/DDBJ whole genome shotgun (WGS) entry which is preliminary data.</text>
</comment>
<proteinExistence type="predicted"/>
<protein>
    <recommendedName>
        <fullName evidence="1">DUF5753 domain-containing protein</fullName>
    </recommendedName>
</protein>
<dbReference type="InterPro" id="IPR043917">
    <property type="entry name" value="DUF5753"/>
</dbReference>
<accession>A0A9W6I278</accession>
<name>A0A9W6I278_9ACTN</name>
<evidence type="ECO:0000313" key="3">
    <source>
        <dbReference type="Proteomes" id="UP001143474"/>
    </source>
</evidence>
<reference evidence="2" key="2">
    <citation type="submission" date="2023-01" db="EMBL/GenBank/DDBJ databases">
        <authorList>
            <person name="Sun Q."/>
            <person name="Evtushenko L."/>
        </authorList>
    </citation>
    <scope>NUCLEOTIDE SEQUENCE</scope>
    <source>
        <strain evidence="2">VKM Ac-2007</strain>
    </source>
</reference>
<reference evidence="2" key="1">
    <citation type="journal article" date="2014" name="Int. J. Syst. Evol. Microbiol.">
        <title>Complete genome sequence of Corynebacterium casei LMG S-19264T (=DSM 44701T), isolated from a smear-ripened cheese.</title>
        <authorList>
            <consortium name="US DOE Joint Genome Institute (JGI-PGF)"/>
            <person name="Walter F."/>
            <person name="Albersmeier A."/>
            <person name="Kalinowski J."/>
            <person name="Ruckert C."/>
        </authorList>
    </citation>
    <scope>NUCLEOTIDE SEQUENCE</scope>
    <source>
        <strain evidence="2">VKM Ac-2007</strain>
    </source>
</reference>
<organism evidence="2 3">
    <name type="scientific">Streptosporangium carneum</name>
    <dbReference type="NCBI Taxonomy" id="47481"/>
    <lineage>
        <taxon>Bacteria</taxon>
        <taxon>Bacillati</taxon>
        <taxon>Actinomycetota</taxon>
        <taxon>Actinomycetes</taxon>
        <taxon>Streptosporangiales</taxon>
        <taxon>Streptosporangiaceae</taxon>
        <taxon>Streptosporangium</taxon>
    </lineage>
</organism>
<dbReference type="Pfam" id="PF19054">
    <property type="entry name" value="DUF5753"/>
    <property type="match status" value="1"/>
</dbReference>
<feature type="domain" description="DUF5753" evidence="1">
    <location>
        <begin position="1"/>
        <end position="92"/>
    </location>
</feature>
<gene>
    <name evidence="2" type="ORF">GCM10017600_30110</name>
</gene>
<dbReference type="EMBL" id="BSEV01000005">
    <property type="protein sequence ID" value="GLK09605.1"/>
    <property type="molecule type" value="Genomic_DNA"/>
</dbReference>